<evidence type="ECO:0000259" key="3">
    <source>
        <dbReference type="PROSITE" id="PS50004"/>
    </source>
</evidence>
<dbReference type="InterPro" id="IPR000008">
    <property type="entry name" value="C2_dom"/>
</dbReference>
<dbReference type="GO" id="GO:0006623">
    <property type="term" value="P:protein targeting to vacuole"/>
    <property type="evidence" value="ECO:0007669"/>
    <property type="project" value="TreeGrafter"/>
</dbReference>
<dbReference type="InterPro" id="IPR035892">
    <property type="entry name" value="C2_domain_sf"/>
</dbReference>
<feature type="region of interest" description="Disordered" evidence="2">
    <location>
        <begin position="1981"/>
        <end position="2003"/>
    </location>
</feature>
<dbReference type="SMART" id="SM00239">
    <property type="entry name" value="C2"/>
    <property type="match status" value="2"/>
</dbReference>
<evidence type="ECO:0000256" key="1">
    <source>
        <dbReference type="ARBA" id="ARBA00006545"/>
    </source>
</evidence>
<feature type="region of interest" description="Disordered" evidence="2">
    <location>
        <begin position="110"/>
        <end position="132"/>
    </location>
</feature>
<dbReference type="InterPro" id="IPR009543">
    <property type="entry name" value="VPS13_VAB"/>
</dbReference>
<sequence>MVAALALVVLWALALAAFWPVLLRSALTLVLAVVSSSKSVRVEVEKSSLLWPRSIRVLNVRVRAAVLSRVDAFVDVKSCCIERVEVALPSLSSLVGGIRVHGAFLEVEQRRHPKPKPRGRPPAGVDLPFESPLPRSLPRSKVVDIIEGILWGDAGEEAAQPEGKDAKRSIGAPSSAVAWAGRVLERIFVKISHTRVFYTQPGQPNGVMVSVGDVYLEGSGILSPGRVRLLRKDHGWTPTCVAGLSSLKIGVVDRTKIADEDMGNQDVDYLVQQWSVGAAVRLESRSSPTTARVAVDVNSLAVSLGEECLNRALPLLSNLQYYFAHEQVWKHRPQEPVFNNAAEWWHYAADAVSAECSRYGCRRVSLRALGERKERRERYLSIYKGRHVKWWQGVYNSRKKVDSLLREAEKDLTLEEIAHFRSQFAYSRVRAKDRQKCLERVGIVDGIINNVMLAELYKSKEKSSFELILDVKCPKVSISVSQSSYWDSYQSTTTLELSGLELGVYGKEVTLSCSGLGMFNSKIPGCLMKGPEDRNLLSVTSESDINSSPYMLVQISSVDVNICPDWAEQLMDISSMAAASAKFFVKANANIKSLVKDTYCVHPAKPPPFSVGTPMVLRVDRVATTLVGVDSLSKPENRLTVSVENIVLESRGTITNTATLRSRSLHRKKRKNFETVLPCLETRLKFAADLCIFTEKVFGDNSSNETDKLVDLQSVMVNMESEECAIPKSFGAGVARCGITVPLLNVFLSESRLSGVSQTLDQVLLRLAVKKECKIDLPAQDDTVLKESLVSAEGHADAFADYYVNIDTIILNLLTDQCERDSQPVISVGICNVMARYYKDSTKDLQVLKFGIGTISTETYQGNTNFCILGPGHKSSTINLPRRSRTRRGWSRVRQKLQSEMILDYFPKWLIFQMQGTVYISEKNTTAIMVHFSNMDVLVDTSLYEPIIKYVFGLQESFQLTSTGEANGKEKGVAAHDDDLDKGEDKQMTLMEVNVTSLSVTLSHSLQDIARLQCLNTTASLYKSSERHQEDQTNTKLNIERICVSDLICKSKVENEIIGIHPLVADDADSHGVSVTIDTEGQDTVTTVDISRVQICFIQRFIKDVLFFVSCITGALPSKQKAEEEHTSSESSQGEGVGEEQGPEASSRLFLSISDVEINLPIHRENDENFFQLVLGLKIQVGSGIQCVTDGLKGQPHLEICLNKLSLGFLHTYLGFQSFIPETSLLCYIESIEGTQTRVVLFWNELTVNLSQLVYGHLMEFLSGNMADASVFASVEEEDVVLRNKEDFCNSAYGYQEFLTLPKEESPSLEVCISSKTWTVNFKDSDSPVQYAVFTLDQLSFAYRIMSSGNNHMCITSSSFSLRDAHTRHTIKEIIKGTVQVSAPSEANEESSVPSFKFILLMQKDGPMTIELRLNSTLISWPYQKEMSFISNILSCLKTNEVPPDKPTMLVSPSLSKWFYFNLVAKDTRIFLPLPIVPHAIKEQANGLEAKTKMLQFRYGMGGDGDTAMRVRAYNLEVAFKLKNSPRNDSFLLPFNLDLEMNTAVPVYEEQIARTKKMLIARKVQRWWREKHGKDFTSSLKDISGADYLGRVKSFTQLTKRKAFMLEHGITPNERETALSKIRISVDNLLLKACFSEVSHWNRIMKAVSSGEEKTEVDESGSEGVPEPIQEVVFRPSTMEVDLKVNKISLVICDDRPRTYGNPDVVRLYAKTCDLQYKVILQEEDTGAKTSADLKVTLSAEYLDSSVSRYASIILDWPLQFQFHQQEDAYSGKSNSLWLNSEERLNIHVSPHILLALGDAMTFSKMLTAESARDHVRNMRKATMSSENVEQDLESGTAPQKYCLNNYSGTNLWYWSSAQTAHRVVDGKRVIVKEKPYIAEKRHSKGKSFQSSNVIQCECLNLQFEGNWAPLLQVNVSLVGKYQYMLEAPLQNIEVPVIVDIILVGRTKVISVHSPYWVFNRSDRELVFRLQQSLGYLNAPCSQGPEDSAADTDLDTSDVSSDVTIGPIQPESGFYLPITSSIMQKSVLFVKSADGQMEATAHNIHIDNVDNMDSQQQMIECKADSGAMVCTPTPQIAAPGQPDDAGPSSSEGLTAPVSDVSIPEADEEDGVQMEDVSLKEDTKRSASPSATLSPTSNISGNDLLDEVSSFYCNLQIMKVPPQQVHLPSYNIDSHGLCSSPLPVECELSFQPPIVITNALPYDIEIDLVDPKGKVPATNTEMDTLPVLDRTDSVDSTGSRTRSITFSASRRRLAPSNSSSGISLTPGGKADIYCDLSQKQILSIRVKTAAQGMLKTQSPIVIHDGYLVNDKARHEQLPKQAVLHPYMTSTIGPNESDVAEIELTSAVLFDSENPMAETPLPESTSDTRPSNKQKIKVGIDNEPTGMIGRNVTIYCPYWIDNQTSCDLFFSDNNSLPLFGRSRGKDELFVPGNADEMGGFRIGGQNLPLPVLWNTDRQRIYFRLAGEKPSPYGPSVHIQRPGPSGHNPIPIAASAFGGHNQTDESCPLLHFAIDVLPCPADSIYNKTKVICVKTAIIVENMSSFSIVYKQSGMTESEQYSMVESGRSIDHRWESIYKPLEITIRPSSSVWNWSSSFPLLATGDTYFGLRLSHQEEDGVFLIIPVSITVSPTHILVSFKDPSAEPPYRIQNDCKEIWIKFKQVEDKKVSEGNADDSIKLGTSLQSQIDSNPETTVMPGTSMNYAWDVPMWPHRLMVGLTRDHELEIAKTTEYSIAELGDRKPIIISEPKKNTARTFIPTPSFSRKQREKNAASHLEKKLKAVLAKELASKVFVSVYADGPTRVLKFSDKKDTASIQSELSMLEMHARLRKLEDELANNVNRKFANLMGNMKSRPLKIDLYGRNQKYLDSYLKMSGSVIDTWKSHKTPGRRKLEAKHNARVKTAATRKKIARDILLTEMNDSLEGDSSTAILSLGGELTVTVHSAKDLVGNPQSTHTYAEVELNGQSYQTNIAFQTCDPVWDDAFTFPNCRATNFLDLNIFKVKAQTCGMVRKSGAAKTFLGSVRISLLESFSMESNDSIHYTLGRQHGTDKVSGEVVISLSWRTNANSLMQLKVQTLEDILAQRMEILAQLKPLSAEEWEKRVSNVKKRENLVHHLGYQMGELQVTVMAARYLQKRTSFQPLATLDFSIEGPLCNPFVLVKCSKSKQKPACSTNVVHQSLEPLFDKSKKFSFEEVPLSASVTFELYDKNPLGRSDLLASRTVHCSEISTSVSTPFNPVYAWITLKTQRIGHNKERSPEINVRMQWNPPHTAVRNVTSINVTLSSIGLAMISGVLGGELINTTLDNIKVSRVKDDKETKLVGSIQKIQVDNQLQHSTQPVILRGLSHMGNQADFLNMSYCEIFTSKGGEANIRSIKDLRLDFGDLKLEVDDLFMDSVLKFSQAFPISDFYQDKSWNNRQDCMLNFTLPFGPPEIQDLSGAKVDDTSFLEGFKHPTQWYRNKAQGELTAMRALSSSSSWYFIESAEIGSLRVTLSLSIASQVLAGAQEGKKSLLNRSLNTSGLQLLDVDDAPLQISGLSFSEEVIGVNALRQRIRQHLQWQIIGEAHKILGGTGPAIIAAPLSVVYACSSAFTIGQEISAGRVGPVMAAQQLGFVVFSAASQAIGALSKTAILLLAVVPTDKDHGDWADAETLKRYSGKAINAPRSLYVGFKELFNGTVRGLSGILTDPVWAYQRGGVLLLPLGVFKGLAGILVRPTAGFLECSSRLSQGLGLLCLGKEGIEGNIPHRVRAPEVLQEAQLKSIAADAENRQNLDKWKETLVKLAPSFEKETLTHYLELDQASSKRRNTLLFTKDHRIVLLGSKELKQRMKFFICWTLVGTSVKQVVGREEKFKIKMRHITKFPTACCGEWEFPNTKVIQCATKDIFSKAISLINVERGSEPVKPVPEELRIELEEANLELVPRSYYI</sequence>
<proteinExistence type="inferred from homology"/>
<dbReference type="GO" id="GO:0045053">
    <property type="term" value="P:protein retention in Golgi apparatus"/>
    <property type="evidence" value="ECO:0007669"/>
    <property type="project" value="TreeGrafter"/>
</dbReference>
<feature type="region of interest" description="Disordered" evidence="2">
    <location>
        <begin position="2072"/>
        <end position="2139"/>
    </location>
</feature>
<dbReference type="InterPro" id="IPR026847">
    <property type="entry name" value="VPS13"/>
</dbReference>
<accession>A0AAX4P3B3</accession>
<organism evidence="4 5">
    <name type="scientific">Chloropicon roscoffensis</name>
    <dbReference type="NCBI Taxonomy" id="1461544"/>
    <lineage>
        <taxon>Eukaryota</taxon>
        <taxon>Viridiplantae</taxon>
        <taxon>Chlorophyta</taxon>
        <taxon>Chloropicophyceae</taxon>
        <taxon>Chloropicales</taxon>
        <taxon>Chloropicaceae</taxon>
        <taxon>Chloropicon</taxon>
    </lineage>
</organism>
<comment type="similarity">
    <text evidence="1">Belongs to the VPS13 family.</text>
</comment>
<dbReference type="Pfam" id="PF25036">
    <property type="entry name" value="VPS13_VAB"/>
    <property type="match status" value="1"/>
</dbReference>
<evidence type="ECO:0000256" key="2">
    <source>
        <dbReference type="SAM" id="MobiDB-lite"/>
    </source>
</evidence>
<name>A0AAX4P3B3_9CHLO</name>
<feature type="region of interest" description="Disordered" evidence="2">
    <location>
        <begin position="2228"/>
        <end position="2261"/>
    </location>
</feature>
<feature type="domain" description="C2" evidence="3">
    <location>
        <begin position="2911"/>
        <end position="3037"/>
    </location>
</feature>
<reference evidence="4 5" key="1">
    <citation type="submission" date="2024-03" db="EMBL/GenBank/DDBJ databases">
        <title>Complete genome sequence of the green alga Chloropicon roscoffensis RCC1871.</title>
        <authorList>
            <person name="Lemieux C."/>
            <person name="Pombert J.-F."/>
            <person name="Otis C."/>
            <person name="Turmel M."/>
        </authorList>
    </citation>
    <scope>NUCLEOTIDE SEQUENCE [LARGE SCALE GENOMIC DNA]</scope>
    <source>
        <strain evidence="4 5">RCC1871</strain>
    </source>
</reference>
<feature type="domain" description="C2" evidence="3">
    <location>
        <begin position="3105"/>
        <end position="3236"/>
    </location>
</feature>
<feature type="compositionally biased region" description="Low complexity" evidence="2">
    <location>
        <begin position="2125"/>
        <end position="2136"/>
    </location>
</feature>
<protein>
    <submittedName>
        <fullName evidence="4">Vacuolar protein sorting-associated protein</fullName>
    </submittedName>
</protein>
<evidence type="ECO:0000313" key="4">
    <source>
        <dbReference type="EMBL" id="WZN60719.1"/>
    </source>
</evidence>
<dbReference type="PANTHER" id="PTHR16166:SF93">
    <property type="entry name" value="INTERMEMBRANE LIPID TRANSFER PROTEIN VPS13"/>
    <property type="match status" value="1"/>
</dbReference>
<keyword evidence="5" id="KW-1185">Reference proteome</keyword>
<dbReference type="Pfam" id="PF00168">
    <property type="entry name" value="C2"/>
    <property type="match status" value="2"/>
</dbReference>
<feature type="compositionally biased region" description="Polar residues" evidence="2">
    <location>
        <begin position="2233"/>
        <end position="2247"/>
    </location>
</feature>
<dbReference type="Gene3D" id="2.60.40.150">
    <property type="entry name" value="C2 domain"/>
    <property type="match status" value="2"/>
</dbReference>
<dbReference type="SUPFAM" id="SSF49562">
    <property type="entry name" value="C2 domain (Calcium/lipid-binding domain, CaLB)"/>
    <property type="match status" value="2"/>
</dbReference>
<dbReference type="PROSITE" id="PS50004">
    <property type="entry name" value="C2"/>
    <property type="match status" value="2"/>
</dbReference>
<feature type="compositionally biased region" description="Polar residues" evidence="2">
    <location>
        <begin position="2360"/>
        <end position="2371"/>
    </location>
</feature>
<dbReference type="PANTHER" id="PTHR16166">
    <property type="entry name" value="VACUOLAR PROTEIN SORTING-ASSOCIATED PROTEIN VPS13"/>
    <property type="match status" value="1"/>
</dbReference>
<dbReference type="EMBL" id="CP151503">
    <property type="protein sequence ID" value="WZN60719.1"/>
    <property type="molecule type" value="Genomic_DNA"/>
</dbReference>
<gene>
    <name evidence="4" type="ORF">HKI87_03g22530</name>
</gene>
<feature type="region of interest" description="Disordered" evidence="2">
    <location>
        <begin position="1120"/>
        <end position="1142"/>
    </location>
</feature>
<evidence type="ECO:0000313" key="5">
    <source>
        <dbReference type="Proteomes" id="UP001472866"/>
    </source>
</evidence>
<dbReference type="Proteomes" id="UP001472866">
    <property type="component" value="Chromosome 03"/>
</dbReference>
<feature type="region of interest" description="Disordered" evidence="2">
    <location>
        <begin position="2352"/>
        <end position="2371"/>
    </location>
</feature>